<name>A0A1F5Z5D1_9BACT</name>
<dbReference type="EMBL" id="MFJG01000003">
    <property type="protein sequence ID" value="OGG07659.1"/>
    <property type="molecule type" value="Genomic_DNA"/>
</dbReference>
<organism evidence="1 2">
    <name type="scientific">Candidatus Gottesmanbacteria bacterium RIFCSPHIGHO2_01_FULL_42_12</name>
    <dbReference type="NCBI Taxonomy" id="1798377"/>
    <lineage>
        <taxon>Bacteria</taxon>
        <taxon>Candidatus Gottesmaniibacteriota</taxon>
    </lineage>
</organism>
<dbReference type="AlphaFoldDB" id="A0A1F5Z5D1"/>
<protein>
    <recommendedName>
        <fullName evidence="3">DUF1059 domain-containing protein</fullName>
    </recommendedName>
</protein>
<dbReference type="Proteomes" id="UP000178681">
    <property type="component" value="Unassembled WGS sequence"/>
</dbReference>
<evidence type="ECO:0000313" key="2">
    <source>
        <dbReference type="Proteomes" id="UP000178681"/>
    </source>
</evidence>
<evidence type="ECO:0008006" key="3">
    <source>
        <dbReference type="Google" id="ProtNLM"/>
    </source>
</evidence>
<evidence type="ECO:0000313" key="1">
    <source>
        <dbReference type="EMBL" id="OGG07659.1"/>
    </source>
</evidence>
<comment type="caution">
    <text evidence="1">The sequence shown here is derived from an EMBL/GenBank/DDBJ whole genome shotgun (WGS) entry which is preliminary data.</text>
</comment>
<sequence>MNESKEVIAMQKLYRISCEPECGFAVQSHDREETKDFAASHLADKHDMEITDKELEEKISEVDEE</sequence>
<proteinExistence type="predicted"/>
<dbReference type="STRING" id="1798377.A2872_01725"/>
<gene>
    <name evidence="1" type="ORF">A2872_01725</name>
</gene>
<reference evidence="1 2" key="1">
    <citation type="journal article" date="2016" name="Nat. Commun.">
        <title>Thousands of microbial genomes shed light on interconnected biogeochemical processes in an aquifer system.</title>
        <authorList>
            <person name="Anantharaman K."/>
            <person name="Brown C.T."/>
            <person name="Hug L.A."/>
            <person name="Sharon I."/>
            <person name="Castelle C.J."/>
            <person name="Probst A.J."/>
            <person name="Thomas B.C."/>
            <person name="Singh A."/>
            <person name="Wilkins M.J."/>
            <person name="Karaoz U."/>
            <person name="Brodie E.L."/>
            <person name="Williams K.H."/>
            <person name="Hubbard S.S."/>
            <person name="Banfield J.F."/>
        </authorList>
    </citation>
    <scope>NUCLEOTIDE SEQUENCE [LARGE SCALE GENOMIC DNA]</scope>
</reference>
<accession>A0A1F5Z5D1</accession>